<dbReference type="PANTHER" id="PTHR24251:SF30">
    <property type="entry name" value="MEMBRANE FRIZZLED-RELATED PROTEIN"/>
    <property type="match status" value="1"/>
</dbReference>
<organism evidence="5 6">
    <name type="scientific">Meganyctiphanes norvegica</name>
    <name type="common">Northern krill</name>
    <name type="synonym">Thysanopoda norvegica</name>
    <dbReference type="NCBI Taxonomy" id="48144"/>
    <lineage>
        <taxon>Eukaryota</taxon>
        <taxon>Metazoa</taxon>
        <taxon>Ecdysozoa</taxon>
        <taxon>Arthropoda</taxon>
        <taxon>Crustacea</taxon>
        <taxon>Multicrustacea</taxon>
        <taxon>Malacostraca</taxon>
        <taxon>Eumalacostraca</taxon>
        <taxon>Eucarida</taxon>
        <taxon>Euphausiacea</taxon>
        <taxon>Euphausiidae</taxon>
        <taxon>Meganyctiphanes</taxon>
    </lineage>
</organism>
<gene>
    <name evidence="5" type="ORF">MNOR_LOCUS32239</name>
</gene>
<feature type="domain" description="CUB" evidence="4">
    <location>
        <begin position="47"/>
        <end position="153"/>
    </location>
</feature>
<name>A0AAV2S745_MEGNR</name>
<dbReference type="InterPro" id="IPR035914">
    <property type="entry name" value="Sperma_CUB_dom_sf"/>
</dbReference>
<dbReference type="InterPro" id="IPR000859">
    <property type="entry name" value="CUB_dom"/>
</dbReference>
<accession>A0AAV2S745</accession>
<keyword evidence="2" id="KW-1015">Disulfide bond</keyword>
<dbReference type="SUPFAM" id="SSF49854">
    <property type="entry name" value="Spermadhesin, CUB domain"/>
    <property type="match status" value="2"/>
</dbReference>
<dbReference type="Pfam" id="PF00431">
    <property type="entry name" value="CUB"/>
    <property type="match status" value="2"/>
</dbReference>
<evidence type="ECO:0000313" key="5">
    <source>
        <dbReference type="EMBL" id="CAL4159149.1"/>
    </source>
</evidence>
<feature type="non-terminal residue" evidence="5">
    <location>
        <position position="322"/>
    </location>
</feature>
<dbReference type="EMBL" id="CAXKWB010043386">
    <property type="protein sequence ID" value="CAL4159149.1"/>
    <property type="molecule type" value="Genomic_DNA"/>
</dbReference>
<evidence type="ECO:0000313" key="6">
    <source>
        <dbReference type="Proteomes" id="UP001497623"/>
    </source>
</evidence>
<evidence type="ECO:0000256" key="3">
    <source>
        <dbReference type="PROSITE-ProRule" id="PRU00059"/>
    </source>
</evidence>
<proteinExistence type="predicted"/>
<dbReference type="FunFam" id="2.60.120.290:FF:000005">
    <property type="entry name" value="Procollagen C-endopeptidase enhancer 1"/>
    <property type="match status" value="1"/>
</dbReference>
<feature type="domain" description="CUB" evidence="4">
    <location>
        <begin position="217"/>
        <end position="322"/>
    </location>
</feature>
<reference evidence="5 6" key="1">
    <citation type="submission" date="2024-05" db="EMBL/GenBank/DDBJ databases">
        <authorList>
            <person name="Wallberg A."/>
        </authorList>
    </citation>
    <scope>NUCLEOTIDE SEQUENCE [LARGE SCALE GENOMIC DNA]</scope>
</reference>
<keyword evidence="6" id="KW-1185">Reference proteome</keyword>
<keyword evidence="1" id="KW-0677">Repeat</keyword>
<dbReference type="CDD" id="cd00041">
    <property type="entry name" value="CUB"/>
    <property type="match status" value="2"/>
</dbReference>
<dbReference type="SMART" id="SM00042">
    <property type="entry name" value="CUB"/>
    <property type="match status" value="2"/>
</dbReference>
<evidence type="ECO:0000259" key="4">
    <source>
        <dbReference type="PROSITE" id="PS01180"/>
    </source>
</evidence>
<dbReference type="PANTHER" id="PTHR24251">
    <property type="entry name" value="OVOCHYMASE-RELATED"/>
    <property type="match status" value="1"/>
</dbReference>
<dbReference type="AlphaFoldDB" id="A0AAV2S745"/>
<dbReference type="PROSITE" id="PS01180">
    <property type="entry name" value="CUB"/>
    <property type="match status" value="2"/>
</dbReference>
<dbReference type="Proteomes" id="UP001497623">
    <property type="component" value="Unassembled WGS sequence"/>
</dbReference>
<protein>
    <recommendedName>
        <fullName evidence="4">CUB domain-containing protein</fullName>
    </recommendedName>
</protein>
<comment type="caution">
    <text evidence="3">Lacks conserved residue(s) required for the propagation of feature annotation.</text>
</comment>
<comment type="caution">
    <text evidence="5">The sequence shown here is derived from an EMBL/GenBank/DDBJ whole genome shotgun (WGS) entry which is preliminary data.</text>
</comment>
<dbReference type="Gene3D" id="2.60.120.290">
    <property type="entry name" value="Spermadhesin, CUB domain"/>
    <property type="match status" value="2"/>
</dbReference>
<sequence length="322" mass="35536">VTTTPMLETTNSRTVFSSTSTTISSTMISSESSTYWPTFYATNNSDCGGDYNSSSGMIRHPLSGSNYYNNDHCVWIIRAGSPLKITFVSFNTETRYDYLYIRDGNNNASPLLGTFHGGSVPSPVQTRTNEAHLLFTSDASVTRTGFELHWEPEVLNSSVTTPVPTTEVINITTALMLETTNPKTVFSSRSSTIFSTMISSGHSSFWPTFYTTNNPDCGGDYNSSSGRIRHPLSGSNYHNNEHCVWIIRAGSPLKMTFVTFDTETGYDYLYIRDGNNNASPLLGTFHGDSVPSPVQTRTNEAHLLFTSDGSVSRTGFELQWEP</sequence>
<evidence type="ECO:0000256" key="1">
    <source>
        <dbReference type="ARBA" id="ARBA00022737"/>
    </source>
</evidence>
<evidence type="ECO:0000256" key="2">
    <source>
        <dbReference type="ARBA" id="ARBA00023157"/>
    </source>
</evidence>
<feature type="non-terminal residue" evidence="5">
    <location>
        <position position="1"/>
    </location>
</feature>